<comment type="catalytic activity">
    <reaction evidence="8 13">
        <text>7-aminomethyl-7-carbaguanosine(34) in tRNA + S-adenosyl-L-methionine = epoxyqueuosine(34) in tRNA + adenine + L-methionine + 2 H(+)</text>
        <dbReference type="Rhea" id="RHEA:32155"/>
        <dbReference type="Rhea" id="RHEA-COMP:10342"/>
        <dbReference type="Rhea" id="RHEA-COMP:18582"/>
        <dbReference type="ChEBI" id="CHEBI:15378"/>
        <dbReference type="ChEBI" id="CHEBI:16708"/>
        <dbReference type="ChEBI" id="CHEBI:57844"/>
        <dbReference type="ChEBI" id="CHEBI:59789"/>
        <dbReference type="ChEBI" id="CHEBI:82833"/>
        <dbReference type="ChEBI" id="CHEBI:194443"/>
        <dbReference type="EC" id="2.4.99.17"/>
    </reaction>
</comment>
<dbReference type="InterPro" id="IPR042118">
    <property type="entry name" value="QueA_dom1"/>
</dbReference>
<dbReference type="UniPathway" id="UPA00392"/>
<dbReference type="AlphaFoldDB" id="A0A8J6T6W7"/>
<dbReference type="Gene3D" id="3.40.1780.10">
    <property type="entry name" value="QueA-like"/>
    <property type="match status" value="1"/>
</dbReference>
<evidence type="ECO:0000313" key="14">
    <source>
        <dbReference type="EMBL" id="MBC8177156.1"/>
    </source>
</evidence>
<dbReference type="FunFam" id="3.40.1780.10:FF:000001">
    <property type="entry name" value="S-adenosylmethionine:tRNA ribosyltransferase-isomerase"/>
    <property type="match status" value="1"/>
</dbReference>
<evidence type="ECO:0000256" key="5">
    <source>
        <dbReference type="ARBA" id="ARBA00022679"/>
    </source>
</evidence>
<dbReference type="NCBIfam" id="TIGR00113">
    <property type="entry name" value="queA"/>
    <property type="match status" value="1"/>
</dbReference>
<dbReference type="NCBIfam" id="NF001140">
    <property type="entry name" value="PRK00147.1"/>
    <property type="match status" value="1"/>
</dbReference>
<dbReference type="GO" id="GO:0008616">
    <property type="term" value="P:tRNA queuosine(34) biosynthetic process"/>
    <property type="evidence" value="ECO:0007669"/>
    <property type="project" value="UniProtKB-UniRule"/>
</dbReference>
<evidence type="ECO:0000256" key="1">
    <source>
        <dbReference type="ARBA" id="ARBA00004496"/>
    </source>
</evidence>
<organism evidence="14 15">
    <name type="scientific">Candidatus Desulfacyla euxinica</name>
    <dbReference type="NCBI Taxonomy" id="2841693"/>
    <lineage>
        <taxon>Bacteria</taxon>
        <taxon>Deltaproteobacteria</taxon>
        <taxon>Candidatus Desulfacyla</taxon>
    </lineage>
</organism>
<evidence type="ECO:0000256" key="2">
    <source>
        <dbReference type="ARBA" id="ARBA00004691"/>
    </source>
</evidence>
<sequence>MFEIEAYNYDLPQDLIAQVPAPKRDQSRLLVVDRSSASFKDNQFFDLPSLLQPGDLLVVNNTKVVPARIFGHKESGGRVEILVLEYPYFKNDRDLRNYGDSKKGDLKKEGSATRLCLLKSSRRPKRGSLLFFDSGVSGEVKALHDDGLVTISFKGDLGIDTLLVEKGLMPLPPYIKRGEKSTLSDLDKERYQTVYSEREGAVAAPTAGLHFTTDLLKRLRTRGVSTVSLTLHVGHGTFRPVKTKDIRQHRLGHEYYLIEPETATRINETKKNGGRVVAVGTTVVRALESASASDGSLLPGAGKTDLLITPGFVFNVVDVLITNFHLPKSSLLFLVSAFAGPDLIKRAYERAVEKKYRFYSYGDSMLIL</sequence>
<evidence type="ECO:0000256" key="4">
    <source>
        <dbReference type="ARBA" id="ARBA00022490"/>
    </source>
</evidence>
<dbReference type="InterPro" id="IPR003699">
    <property type="entry name" value="QueA"/>
</dbReference>
<accession>A0A8J6T6W7</accession>
<keyword evidence="4 13" id="KW-0963">Cytoplasm</keyword>
<evidence type="ECO:0000256" key="12">
    <source>
        <dbReference type="ARBA" id="ARBA00076160"/>
    </source>
</evidence>
<comment type="caution">
    <text evidence="14">The sequence shown here is derived from an EMBL/GenBank/DDBJ whole genome shotgun (WGS) entry which is preliminary data.</text>
</comment>
<proteinExistence type="inferred from homology"/>
<evidence type="ECO:0000256" key="13">
    <source>
        <dbReference type="HAMAP-Rule" id="MF_00113"/>
    </source>
</evidence>
<dbReference type="HAMAP" id="MF_00113">
    <property type="entry name" value="QueA"/>
    <property type="match status" value="1"/>
</dbReference>
<dbReference type="GO" id="GO:0051075">
    <property type="term" value="F:S-adenosylmethionine:tRNA ribosyltransferase-isomerase activity"/>
    <property type="evidence" value="ECO:0007669"/>
    <property type="project" value="UniProtKB-EC"/>
</dbReference>
<reference evidence="14 15" key="1">
    <citation type="submission" date="2020-08" db="EMBL/GenBank/DDBJ databases">
        <title>Bridging the membrane lipid divide: bacteria of the FCB group superphylum have the potential to synthesize archaeal ether lipids.</title>
        <authorList>
            <person name="Villanueva L."/>
            <person name="Von Meijenfeldt F.A.B."/>
            <person name="Westbye A.B."/>
            <person name="Yadav S."/>
            <person name="Hopmans E.C."/>
            <person name="Dutilh B.E."/>
            <person name="Sinninghe Damste J.S."/>
        </authorList>
    </citation>
    <scope>NUCLEOTIDE SEQUENCE [LARGE SCALE GENOMIC DNA]</scope>
    <source>
        <strain evidence="14">NIOZ-UU27</strain>
    </source>
</reference>
<dbReference type="EC" id="2.4.99.17" evidence="10 13"/>
<comment type="subcellular location">
    <subcellularLocation>
        <location evidence="1 13">Cytoplasm</location>
    </subcellularLocation>
</comment>
<dbReference type="Proteomes" id="UP000650524">
    <property type="component" value="Unassembled WGS sequence"/>
</dbReference>
<evidence type="ECO:0000256" key="7">
    <source>
        <dbReference type="ARBA" id="ARBA00022785"/>
    </source>
</evidence>
<dbReference type="InterPro" id="IPR036100">
    <property type="entry name" value="QueA_sf"/>
</dbReference>
<evidence type="ECO:0000256" key="6">
    <source>
        <dbReference type="ARBA" id="ARBA00022691"/>
    </source>
</evidence>
<evidence type="ECO:0000256" key="10">
    <source>
        <dbReference type="ARBA" id="ARBA00066503"/>
    </source>
</evidence>
<comment type="subunit">
    <text evidence="3 13">Monomer.</text>
</comment>
<evidence type="ECO:0000256" key="11">
    <source>
        <dbReference type="ARBA" id="ARBA00069325"/>
    </source>
</evidence>
<evidence type="ECO:0000313" key="15">
    <source>
        <dbReference type="Proteomes" id="UP000650524"/>
    </source>
</evidence>
<dbReference type="PANTHER" id="PTHR30307:SF0">
    <property type="entry name" value="S-ADENOSYLMETHIONINE:TRNA RIBOSYLTRANSFERASE-ISOMERASE"/>
    <property type="match status" value="1"/>
</dbReference>
<evidence type="ECO:0000256" key="9">
    <source>
        <dbReference type="ARBA" id="ARBA00061210"/>
    </source>
</evidence>
<evidence type="ECO:0000256" key="3">
    <source>
        <dbReference type="ARBA" id="ARBA00011245"/>
    </source>
</evidence>
<comment type="pathway">
    <text evidence="2 13">tRNA modification; tRNA-queuosine biosynthesis.</text>
</comment>
<dbReference type="Pfam" id="PF02547">
    <property type="entry name" value="Queuosine_synth"/>
    <property type="match status" value="1"/>
</dbReference>
<gene>
    <name evidence="13 14" type="primary">queA</name>
    <name evidence="14" type="ORF">H8E19_07090</name>
</gene>
<dbReference type="GO" id="GO:0005737">
    <property type="term" value="C:cytoplasm"/>
    <property type="evidence" value="ECO:0007669"/>
    <property type="project" value="UniProtKB-SubCell"/>
</dbReference>
<keyword evidence="14" id="KW-0328">Glycosyltransferase</keyword>
<dbReference type="InterPro" id="IPR042119">
    <property type="entry name" value="QueA_dom2"/>
</dbReference>
<comment type="similarity">
    <text evidence="9 13">Belongs to the QueA family.</text>
</comment>
<name>A0A8J6T6W7_9DELT</name>
<evidence type="ECO:0000256" key="8">
    <source>
        <dbReference type="ARBA" id="ARBA00052751"/>
    </source>
</evidence>
<comment type="function">
    <text evidence="13">Transfers and isomerizes the ribose moiety from AdoMet to the 7-aminomethyl group of 7-deazaguanine (preQ1-tRNA) to give epoxyqueuosine (oQ-tRNA).</text>
</comment>
<protein>
    <recommendedName>
        <fullName evidence="11 13">S-adenosylmethionine:tRNA ribosyltransferase-isomerase</fullName>
        <ecNumber evidence="10 13">2.4.99.17</ecNumber>
    </recommendedName>
    <alternativeName>
        <fullName evidence="12 13">Queuosine biosynthesis protein QueA</fullName>
    </alternativeName>
</protein>
<dbReference type="EMBL" id="JACNJD010000193">
    <property type="protein sequence ID" value="MBC8177156.1"/>
    <property type="molecule type" value="Genomic_DNA"/>
</dbReference>
<keyword evidence="5 13" id="KW-0808">Transferase</keyword>
<dbReference type="SUPFAM" id="SSF111337">
    <property type="entry name" value="QueA-like"/>
    <property type="match status" value="1"/>
</dbReference>
<keyword evidence="6 13" id="KW-0949">S-adenosyl-L-methionine</keyword>
<keyword evidence="7 13" id="KW-0671">Queuosine biosynthesis</keyword>
<dbReference type="Gene3D" id="2.40.10.240">
    <property type="entry name" value="QueA-like"/>
    <property type="match status" value="1"/>
</dbReference>
<dbReference type="PANTHER" id="PTHR30307">
    <property type="entry name" value="S-ADENOSYLMETHIONINE:TRNA RIBOSYLTRANSFERASE-ISOMERASE"/>
    <property type="match status" value="1"/>
</dbReference>